<name>A0ABZ0SEC7_9GAMM</name>
<evidence type="ECO:0000313" key="2">
    <source>
        <dbReference type="Proteomes" id="UP001432180"/>
    </source>
</evidence>
<reference evidence="1 2" key="1">
    <citation type="journal article" date="2023" name="Microorganisms">
        <title>Thiorhodovibrio frisius and Trv. litoralis spp. nov., Two Novel Members from a Clade of Fastidious Purple Sulfur Bacteria That Exhibit Unique Red-Shifted Light-Harvesting Capabilities.</title>
        <authorList>
            <person name="Methner A."/>
            <person name="Kuzyk S.B."/>
            <person name="Petersen J."/>
            <person name="Bauer S."/>
            <person name="Brinkmann H."/>
            <person name="Sichau K."/>
            <person name="Wanner G."/>
            <person name="Wolf J."/>
            <person name="Neumann-Schaal M."/>
            <person name="Henke P."/>
            <person name="Tank M."/>
            <person name="Sproer C."/>
            <person name="Bunk B."/>
            <person name="Overmann J."/>
        </authorList>
    </citation>
    <scope>NUCLEOTIDE SEQUENCE [LARGE SCALE GENOMIC DNA]</scope>
    <source>
        <strain evidence="1 2">DSM 6702</strain>
    </source>
</reference>
<protein>
    <submittedName>
        <fullName evidence="1">Uncharacterized protein</fullName>
    </submittedName>
</protein>
<gene>
    <name evidence="1" type="ORF">Thiowin_04064</name>
</gene>
<organism evidence="1 2">
    <name type="scientific">Thiorhodovibrio winogradskyi</name>
    <dbReference type="NCBI Taxonomy" id="77007"/>
    <lineage>
        <taxon>Bacteria</taxon>
        <taxon>Pseudomonadati</taxon>
        <taxon>Pseudomonadota</taxon>
        <taxon>Gammaproteobacteria</taxon>
        <taxon>Chromatiales</taxon>
        <taxon>Chromatiaceae</taxon>
        <taxon>Thiorhodovibrio</taxon>
    </lineage>
</organism>
<sequence length="68" mass="7786">MKANDYRRGYHDGLRVAITWLHARAREMNDPHAKAILNTAAFHFGVEVAEMRRKFPIAEESTGQESES</sequence>
<accession>A0ABZ0SEC7</accession>
<evidence type="ECO:0000313" key="1">
    <source>
        <dbReference type="EMBL" id="WPL18964.1"/>
    </source>
</evidence>
<proteinExistence type="predicted"/>
<dbReference type="Proteomes" id="UP001432180">
    <property type="component" value="Chromosome"/>
</dbReference>
<dbReference type="RefSeq" id="WP_328984702.1">
    <property type="nucleotide sequence ID" value="NZ_CP121472.1"/>
</dbReference>
<keyword evidence="2" id="KW-1185">Reference proteome</keyword>
<dbReference type="EMBL" id="CP121472">
    <property type="protein sequence ID" value="WPL18964.1"/>
    <property type="molecule type" value="Genomic_DNA"/>
</dbReference>